<dbReference type="Proteomes" id="UP001177883">
    <property type="component" value="Unassembled WGS sequence"/>
</dbReference>
<comment type="caution">
    <text evidence="3">The sequence shown here is derived from an EMBL/GenBank/DDBJ whole genome shotgun (WGS) entry which is preliminary data.</text>
</comment>
<keyword evidence="2" id="KW-1133">Transmembrane helix</keyword>
<dbReference type="EMBL" id="JAUYVK010000019">
    <property type="protein sequence ID" value="MDP2491117.1"/>
    <property type="molecule type" value="Genomic_DNA"/>
</dbReference>
<evidence type="ECO:0000256" key="2">
    <source>
        <dbReference type="SAM" id="Phobius"/>
    </source>
</evidence>
<protein>
    <recommendedName>
        <fullName evidence="5">Zinc finger/thioredoxin putative domain-containing protein</fullName>
    </recommendedName>
</protein>
<accession>A0ABD5AD01</accession>
<reference evidence="3" key="1">
    <citation type="submission" date="2023-07" db="EMBL/GenBank/DDBJ databases">
        <title>Genome content predicts the carbon catabolic preferences of heterotrophic bacteria.</title>
        <authorList>
            <person name="Gralka M."/>
        </authorList>
    </citation>
    <scope>NUCLEOTIDE SEQUENCE</scope>
    <source>
        <strain evidence="3">6E03</strain>
    </source>
</reference>
<organism evidence="3 4">
    <name type="scientific">Vibrio splendidus</name>
    <dbReference type="NCBI Taxonomy" id="29497"/>
    <lineage>
        <taxon>Bacteria</taxon>
        <taxon>Pseudomonadati</taxon>
        <taxon>Pseudomonadota</taxon>
        <taxon>Gammaproteobacteria</taxon>
        <taxon>Vibrionales</taxon>
        <taxon>Vibrionaceae</taxon>
        <taxon>Vibrio</taxon>
    </lineage>
</organism>
<name>A0ABD5AD01_VIBSP</name>
<feature type="region of interest" description="Disordered" evidence="1">
    <location>
        <begin position="113"/>
        <end position="148"/>
    </location>
</feature>
<evidence type="ECO:0008006" key="5">
    <source>
        <dbReference type="Google" id="ProtNLM"/>
    </source>
</evidence>
<evidence type="ECO:0000313" key="4">
    <source>
        <dbReference type="Proteomes" id="UP001177883"/>
    </source>
</evidence>
<evidence type="ECO:0000313" key="3">
    <source>
        <dbReference type="EMBL" id="MDP2491117.1"/>
    </source>
</evidence>
<evidence type="ECO:0000256" key="1">
    <source>
        <dbReference type="SAM" id="MobiDB-lite"/>
    </source>
</evidence>
<keyword evidence="2" id="KW-0472">Membrane</keyword>
<dbReference type="RefSeq" id="WP_102492607.1">
    <property type="nucleotide sequence ID" value="NZ_JAUYVK010000019.1"/>
</dbReference>
<sequence>MAEHKNPIRGYLSCPVCQSVASAHQVGEGKLIATGEPPKNSRNIGLMYYRCPKCGNSSHSHEVTKFIKANLVADSTELQPTVTDKLSVVDPVLITEPNRTEVTDAVTELTELTEGLTEPEETQETSKDAVSNRAVTETGSDEETEKNQGKFSFKRVVAALVSVIFLIWAFSQLLPKPKAPTEPTQGGEHGANE</sequence>
<feature type="transmembrane region" description="Helical" evidence="2">
    <location>
        <begin position="156"/>
        <end position="174"/>
    </location>
</feature>
<keyword evidence="2" id="KW-0812">Transmembrane</keyword>
<gene>
    <name evidence="3" type="ORF">Q8W38_17345</name>
</gene>
<dbReference type="AlphaFoldDB" id="A0ABD5AD01"/>
<proteinExistence type="predicted"/>